<comment type="caution">
    <text evidence="1">The sequence shown here is derived from an EMBL/GenBank/DDBJ whole genome shotgun (WGS) entry which is preliminary data.</text>
</comment>
<protein>
    <recommendedName>
        <fullName evidence="2">Phage terminase large subunit N-terminal domain-containing protein</fullName>
    </recommendedName>
</protein>
<sequence length="472" mass="54204">MVVAERTTVDIRDIIRPLPSQETFLDALYNKEYILFGGAAGPGKSYALRWGSVELLLWWASQGHRNVRVGLFCEDYPTLKDRHISRIHSGMVNRTDLPYEEAAEQGLLVPEFPAWLGDLKETKAEGLCYFLKPQYGGGFIALRNLDDPEKYASSEFAAIFVDELTKNNRQTFDDLRFRKRWPGIAHSPFAAGANPGSIGHAWVKQLWIDRDFSGDNERLKPDSFLFIPARVDENIHQPRSYIDTLNSLPEMMRRAMKDGDWSIFKGQVFAEWRTHLHVIEPFEIPKDWTRWRAVDYGYSAPFCCLWFARSPDKKRLVAYRELYQTELQASDQAKAIRLASGKERIWITAADPSMWQNRGHGKGDTLAAEYETVGVPLSRANNDRLAGLNACHEALAWKEIDGVVVQPPRFQVFSTCPNFIRTVPALPYDKIRVEDVDTHAEDHPYDTWRYGVMADDVQEWKRPEPEEVYGDV</sequence>
<evidence type="ECO:0008006" key="2">
    <source>
        <dbReference type="Google" id="ProtNLM"/>
    </source>
</evidence>
<accession>A0A0F9J448</accession>
<proteinExistence type="predicted"/>
<evidence type="ECO:0000313" key="1">
    <source>
        <dbReference type="EMBL" id="KKM64293.1"/>
    </source>
</evidence>
<dbReference type="Gene3D" id="3.40.50.300">
    <property type="entry name" value="P-loop containing nucleotide triphosphate hydrolases"/>
    <property type="match status" value="1"/>
</dbReference>
<organism evidence="1">
    <name type="scientific">marine sediment metagenome</name>
    <dbReference type="NCBI Taxonomy" id="412755"/>
    <lineage>
        <taxon>unclassified sequences</taxon>
        <taxon>metagenomes</taxon>
        <taxon>ecological metagenomes</taxon>
    </lineage>
</organism>
<dbReference type="InterPro" id="IPR027417">
    <property type="entry name" value="P-loop_NTPase"/>
</dbReference>
<dbReference type="Gene3D" id="3.30.420.280">
    <property type="match status" value="1"/>
</dbReference>
<dbReference type="AlphaFoldDB" id="A0A0F9J448"/>
<dbReference type="EMBL" id="LAZR01010929">
    <property type="protein sequence ID" value="KKM64293.1"/>
    <property type="molecule type" value="Genomic_DNA"/>
</dbReference>
<reference evidence="1" key="1">
    <citation type="journal article" date="2015" name="Nature">
        <title>Complex archaea that bridge the gap between prokaryotes and eukaryotes.</title>
        <authorList>
            <person name="Spang A."/>
            <person name="Saw J.H."/>
            <person name="Jorgensen S.L."/>
            <person name="Zaremba-Niedzwiedzka K."/>
            <person name="Martijn J."/>
            <person name="Lind A.E."/>
            <person name="van Eijk R."/>
            <person name="Schleper C."/>
            <person name="Guy L."/>
            <person name="Ettema T.J."/>
        </authorList>
    </citation>
    <scope>NUCLEOTIDE SEQUENCE</scope>
</reference>
<gene>
    <name evidence="1" type="ORF">LCGC14_1502790</name>
</gene>
<name>A0A0F9J448_9ZZZZ</name>